<organism evidence="1">
    <name type="scientific">marine metagenome</name>
    <dbReference type="NCBI Taxonomy" id="408172"/>
    <lineage>
        <taxon>unclassified sequences</taxon>
        <taxon>metagenomes</taxon>
        <taxon>ecological metagenomes</taxon>
    </lineage>
</organism>
<protein>
    <submittedName>
        <fullName evidence="1">Uncharacterized protein</fullName>
    </submittedName>
</protein>
<proteinExistence type="predicted"/>
<feature type="non-terminal residue" evidence="1">
    <location>
        <position position="173"/>
    </location>
</feature>
<dbReference type="EMBL" id="UINC01160125">
    <property type="protein sequence ID" value="SVD58598.1"/>
    <property type="molecule type" value="Genomic_DNA"/>
</dbReference>
<name>A0A382WKF1_9ZZZZ</name>
<evidence type="ECO:0000313" key="1">
    <source>
        <dbReference type="EMBL" id="SVD58598.1"/>
    </source>
</evidence>
<reference evidence="1" key="1">
    <citation type="submission" date="2018-05" db="EMBL/GenBank/DDBJ databases">
        <authorList>
            <person name="Lanie J.A."/>
            <person name="Ng W.-L."/>
            <person name="Kazmierczak K.M."/>
            <person name="Andrzejewski T.M."/>
            <person name="Davidsen T.M."/>
            <person name="Wayne K.J."/>
            <person name="Tettelin H."/>
            <person name="Glass J.I."/>
            <person name="Rusch D."/>
            <person name="Podicherti R."/>
            <person name="Tsui H.-C.T."/>
            <person name="Winkler M.E."/>
        </authorList>
    </citation>
    <scope>NUCLEOTIDE SEQUENCE</scope>
</reference>
<accession>A0A382WKF1</accession>
<gene>
    <name evidence="1" type="ORF">METZ01_LOCUS411452</name>
</gene>
<dbReference type="AlphaFoldDB" id="A0A382WKF1"/>
<sequence length="173" mass="20799">MKIYLLLIRKKFTKNSYDYNFQNIAFNDEVYLKKLFLSNKYFKKKFYDEQSYSYHSFDWLNIAKKIGGASNIVKSKKQLINWKKNKYKKNSFVWNSFFISKRFINIIYNYDFFATTSSEIDKDLIHNIILEHYILLKLEINTKSAYSISLEECKAILLGSLIYKKNSSRYISL</sequence>